<dbReference type="GeneID" id="54559264"/>
<dbReference type="AlphaFoldDB" id="A0A6A6CS25"/>
<dbReference type="CDD" id="cd02440">
    <property type="entry name" value="AdoMet_MTases"/>
    <property type="match status" value="1"/>
</dbReference>
<dbReference type="OrthoDB" id="3626489at2759"/>
<dbReference type="Proteomes" id="UP000799537">
    <property type="component" value="Unassembled WGS sequence"/>
</dbReference>
<gene>
    <name evidence="2" type="ORF">M409DRAFT_21724</name>
</gene>
<dbReference type="Pfam" id="PF13649">
    <property type="entry name" value="Methyltransf_25"/>
    <property type="match status" value="1"/>
</dbReference>
<keyword evidence="3" id="KW-1185">Reference proteome</keyword>
<evidence type="ECO:0000313" key="2">
    <source>
        <dbReference type="EMBL" id="KAF2168286.1"/>
    </source>
</evidence>
<evidence type="ECO:0000313" key="3">
    <source>
        <dbReference type="Proteomes" id="UP000799537"/>
    </source>
</evidence>
<dbReference type="Gene3D" id="3.40.50.150">
    <property type="entry name" value="Vaccinia Virus protein VP39"/>
    <property type="match status" value="1"/>
</dbReference>
<sequence>MATSNGANGESKPDALEFRPSKFWKEQDFQSSARLHMQHWIWLYTLGYNLDPKIDVSKDDPIRIADIACCNGAWILDVHQEYPNATINGFDLTPAHFPAAGWLSPDISFHAWDVFTEVPDQYVGVFDVVHVRALSSAILDNKVEPVLDNLLKMLKPGGYIQWDEGDSSATRADVPSNNPKLQSVATTALVHFFHRSQQAAAHMSPEWLYTLPKTLQSRGCEVLIEQWLPAKGELQRAWCDNFLTVWHGEDVEGVVL</sequence>
<dbReference type="EMBL" id="ML993591">
    <property type="protein sequence ID" value="KAF2168286.1"/>
    <property type="molecule type" value="Genomic_DNA"/>
</dbReference>
<evidence type="ECO:0000259" key="1">
    <source>
        <dbReference type="Pfam" id="PF13649"/>
    </source>
</evidence>
<reference evidence="2" key="1">
    <citation type="journal article" date="2020" name="Stud. Mycol.">
        <title>101 Dothideomycetes genomes: a test case for predicting lifestyles and emergence of pathogens.</title>
        <authorList>
            <person name="Haridas S."/>
            <person name="Albert R."/>
            <person name="Binder M."/>
            <person name="Bloem J."/>
            <person name="Labutti K."/>
            <person name="Salamov A."/>
            <person name="Andreopoulos B."/>
            <person name="Baker S."/>
            <person name="Barry K."/>
            <person name="Bills G."/>
            <person name="Bluhm B."/>
            <person name="Cannon C."/>
            <person name="Castanera R."/>
            <person name="Culley D."/>
            <person name="Daum C."/>
            <person name="Ezra D."/>
            <person name="Gonzalez J."/>
            <person name="Henrissat B."/>
            <person name="Kuo A."/>
            <person name="Liang C."/>
            <person name="Lipzen A."/>
            <person name="Lutzoni F."/>
            <person name="Magnuson J."/>
            <person name="Mondo S."/>
            <person name="Nolan M."/>
            <person name="Ohm R."/>
            <person name="Pangilinan J."/>
            <person name="Park H.-J."/>
            <person name="Ramirez L."/>
            <person name="Alfaro M."/>
            <person name="Sun H."/>
            <person name="Tritt A."/>
            <person name="Yoshinaga Y."/>
            <person name="Zwiers L.-H."/>
            <person name="Turgeon B."/>
            <person name="Goodwin S."/>
            <person name="Spatafora J."/>
            <person name="Crous P."/>
            <person name="Grigoriev I."/>
        </authorList>
    </citation>
    <scope>NUCLEOTIDE SEQUENCE</scope>
    <source>
        <strain evidence="2">ATCC 36951</strain>
    </source>
</reference>
<dbReference type="InterPro" id="IPR041698">
    <property type="entry name" value="Methyltransf_25"/>
</dbReference>
<name>A0A6A6CS25_ZASCE</name>
<dbReference type="RefSeq" id="XP_033669175.1">
    <property type="nucleotide sequence ID" value="XM_033805992.1"/>
</dbReference>
<dbReference type="SUPFAM" id="SSF53335">
    <property type="entry name" value="S-adenosyl-L-methionine-dependent methyltransferases"/>
    <property type="match status" value="1"/>
</dbReference>
<feature type="domain" description="Methyltransferase" evidence="1">
    <location>
        <begin position="64"/>
        <end position="158"/>
    </location>
</feature>
<accession>A0A6A6CS25</accession>
<protein>
    <recommendedName>
        <fullName evidence="1">Methyltransferase domain-containing protein</fullName>
    </recommendedName>
</protein>
<dbReference type="InterPro" id="IPR029063">
    <property type="entry name" value="SAM-dependent_MTases_sf"/>
</dbReference>
<organism evidence="2 3">
    <name type="scientific">Zasmidium cellare ATCC 36951</name>
    <dbReference type="NCBI Taxonomy" id="1080233"/>
    <lineage>
        <taxon>Eukaryota</taxon>
        <taxon>Fungi</taxon>
        <taxon>Dikarya</taxon>
        <taxon>Ascomycota</taxon>
        <taxon>Pezizomycotina</taxon>
        <taxon>Dothideomycetes</taxon>
        <taxon>Dothideomycetidae</taxon>
        <taxon>Mycosphaerellales</taxon>
        <taxon>Mycosphaerellaceae</taxon>
        <taxon>Zasmidium</taxon>
    </lineage>
</organism>
<proteinExistence type="predicted"/>